<feature type="coiled-coil region" evidence="1">
    <location>
        <begin position="1"/>
        <end position="28"/>
    </location>
</feature>
<feature type="region of interest" description="Disordered" evidence="2">
    <location>
        <begin position="56"/>
        <end position="118"/>
    </location>
</feature>
<feature type="compositionally biased region" description="Low complexity" evidence="2">
    <location>
        <begin position="62"/>
        <end position="73"/>
    </location>
</feature>
<organism evidence="5 6">
    <name type="scientific">Smittium culicis</name>
    <dbReference type="NCBI Taxonomy" id="133412"/>
    <lineage>
        <taxon>Eukaryota</taxon>
        <taxon>Fungi</taxon>
        <taxon>Fungi incertae sedis</taxon>
        <taxon>Zoopagomycota</taxon>
        <taxon>Kickxellomycotina</taxon>
        <taxon>Harpellomycetes</taxon>
        <taxon>Harpellales</taxon>
        <taxon>Legeriomycetaceae</taxon>
        <taxon>Smittium</taxon>
    </lineage>
</organism>
<evidence type="ECO:0000256" key="1">
    <source>
        <dbReference type="SAM" id="Coils"/>
    </source>
</evidence>
<gene>
    <name evidence="4" type="ORF">AYI70_g5359</name>
    <name evidence="5" type="ORF">AYI70_g787</name>
    <name evidence="3" type="ORF">AYI70_g8514</name>
</gene>
<accession>A0A1R1YFE6</accession>
<keyword evidence="6" id="KW-1185">Reference proteome</keyword>
<dbReference type="EMBL" id="LSSN01000142">
    <property type="protein sequence ID" value="OMJ25619.1"/>
    <property type="molecule type" value="Genomic_DNA"/>
</dbReference>
<keyword evidence="1" id="KW-0175">Coiled coil</keyword>
<evidence type="ECO:0000313" key="5">
    <source>
        <dbReference type="EMBL" id="OMJ25619.1"/>
    </source>
</evidence>
<name>A0A1R1YFE6_9FUNG</name>
<dbReference type="Proteomes" id="UP000187283">
    <property type="component" value="Unassembled WGS sequence"/>
</dbReference>
<comment type="caution">
    <text evidence="5">The sequence shown here is derived from an EMBL/GenBank/DDBJ whole genome shotgun (WGS) entry which is preliminary data.</text>
</comment>
<sequence length="257" mass="29024">MDDRRDELEKKRAKLAELRRAREERRLALINAKSSSASTQENSRSDLDSLVNSLIGSRSSEKPSAPSSIKSPILTEEVPSFEKNASDSKSPSQFPPNSPSSQFSSFLPSSRISESIQSKPPTLKSFTTIVLDLPPKEKVVYNKNVQVSTEPTEQEILELQKNENLLTQQQVQAKITEAIEAENKKRIEEEAERQKLLQAQKESDEKILILNENEQSVVLSNKKFIDFFEKSSKLIERALDEDYDFTVDYSSSAADNL</sequence>
<reference evidence="5 6" key="1">
    <citation type="submission" date="2017-01" db="EMBL/GenBank/DDBJ databases">
        <authorList>
            <person name="Mah S.A."/>
            <person name="Swanson W.J."/>
            <person name="Moy G.W."/>
            <person name="Vacquier V.D."/>
        </authorList>
    </citation>
    <scope>NUCLEOTIDE SEQUENCE [LARGE SCALE GENOMIC DNA]</scope>
    <source>
        <strain evidence="5 6">GSMNP</strain>
    </source>
</reference>
<dbReference type="AlphaFoldDB" id="A0A1R1YFE6"/>
<dbReference type="OrthoDB" id="366230at2759"/>
<evidence type="ECO:0000313" key="4">
    <source>
        <dbReference type="EMBL" id="OMJ18435.1"/>
    </source>
</evidence>
<evidence type="ECO:0000313" key="3">
    <source>
        <dbReference type="EMBL" id="OMJ13412.1"/>
    </source>
</evidence>
<dbReference type="EMBL" id="LSSN01003496">
    <property type="protein sequence ID" value="OMJ13412.1"/>
    <property type="molecule type" value="Genomic_DNA"/>
</dbReference>
<feature type="compositionally biased region" description="Low complexity" evidence="2">
    <location>
        <begin position="99"/>
        <end position="115"/>
    </location>
</feature>
<proteinExistence type="predicted"/>
<dbReference type="EMBL" id="LSSN01001749">
    <property type="protein sequence ID" value="OMJ18435.1"/>
    <property type="molecule type" value="Genomic_DNA"/>
</dbReference>
<protein>
    <submittedName>
        <fullName evidence="5">Uncharacterized protein</fullName>
    </submittedName>
</protein>
<dbReference type="STRING" id="133412.A0A1R1YFE6"/>
<evidence type="ECO:0000256" key="2">
    <source>
        <dbReference type="SAM" id="MobiDB-lite"/>
    </source>
</evidence>
<evidence type="ECO:0000313" key="6">
    <source>
        <dbReference type="Proteomes" id="UP000187283"/>
    </source>
</evidence>